<evidence type="ECO:0000256" key="3">
    <source>
        <dbReference type="SAM" id="Coils"/>
    </source>
</evidence>
<comment type="caution">
    <text evidence="4">The sequence shown here is derived from an EMBL/GenBank/DDBJ whole genome shotgun (WGS) entry which is preliminary data.</text>
</comment>
<dbReference type="Pfam" id="PF03938">
    <property type="entry name" value="OmpH"/>
    <property type="match status" value="1"/>
</dbReference>
<dbReference type="SUPFAM" id="SSF111384">
    <property type="entry name" value="OmpH-like"/>
    <property type="match status" value="1"/>
</dbReference>
<dbReference type="RefSeq" id="WP_255026483.1">
    <property type="nucleotide sequence ID" value="NZ_JANDHW010000004.1"/>
</dbReference>
<dbReference type="Proteomes" id="UP001205603">
    <property type="component" value="Unassembled WGS sequence"/>
</dbReference>
<evidence type="ECO:0000313" key="5">
    <source>
        <dbReference type="Proteomes" id="UP001205603"/>
    </source>
</evidence>
<evidence type="ECO:0000256" key="2">
    <source>
        <dbReference type="ARBA" id="ARBA00022729"/>
    </source>
</evidence>
<keyword evidence="2" id="KW-0732">Signal</keyword>
<protein>
    <submittedName>
        <fullName evidence="4">OmpH family outer membrane protein</fullName>
    </submittedName>
</protein>
<keyword evidence="3" id="KW-0175">Coiled coil</keyword>
<evidence type="ECO:0000313" key="4">
    <source>
        <dbReference type="EMBL" id="MCP9611602.1"/>
    </source>
</evidence>
<sequence>MKIATHLMHSAVAVAVVLSFAQCKQEKAADDKAETTANVEKVASNGLSVAYINVDSVLQKYEYAKFLNERLIRKAEDARASFNEKARDLQRDGEDFQRKYKNNAFLSQERFEQEQQRLAKKQNDLQALGERLEKENIQEQQNMLSQMNDSIMTFIKEYNQTKKYDVILNNLSTLYINPSFDITNEVIVMLNKRYNAAKK</sequence>
<organism evidence="4 5">
    <name type="scientific">Coprobacter tertius</name>
    <dbReference type="NCBI Taxonomy" id="2944915"/>
    <lineage>
        <taxon>Bacteria</taxon>
        <taxon>Pseudomonadati</taxon>
        <taxon>Bacteroidota</taxon>
        <taxon>Bacteroidia</taxon>
        <taxon>Bacteroidales</taxon>
        <taxon>Barnesiellaceae</taxon>
        <taxon>Coprobacter</taxon>
    </lineage>
</organism>
<reference evidence="4 5" key="1">
    <citation type="submission" date="2022-07" db="EMBL/GenBank/DDBJ databases">
        <title>Fecal culturing of patients with breast cancer.</title>
        <authorList>
            <person name="Teng N.M.Y."/>
            <person name="Kiu R."/>
            <person name="Evans R."/>
            <person name="Baker D.J."/>
            <person name="Zenner C."/>
            <person name="Robinson S.D."/>
            <person name="Hall L.J."/>
        </authorList>
    </citation>
    <scope>NUCLEOTIDE SEQUENCE [LARGE SCALE GENOMIC DNA]</scope>
    <source>
        <strain evidence="4 5">LH1063</strain>
    </source>
</reference>
<dbReference type="InterPro" id="IPR024930">
    <property type="entry name" value="Skp_dom_sf"/>
</dbReference>
<keyword evidence="5" id="KW-1185">Reference proteome</keyword>
<comment type="similarity">
    <text evidence="1">Belongs to the Skp family.</text>
</comment>
<accession>A0ABT1MG54</accession>
<dbReference type="EMBL" id="JANDHW010000004">
    <property type="protein sequence ID" value="MCP9611602.1"/>
    <property type="molecule type" value="Genomic_DNA"/>
</dbReference>
<name>A0ABT1MG54_9BACT</name>
<evidence type="ECO:0000256" key="1">
    <source>
        <dbReference type="ARBA" id="ARBA00009091"/>
    </source>
</evidence>
<dbReference type="SMART" id="SM00935">
    <property type="entry name" value="OmpH"/>
    <property type="match status" value="1"/>
</dbReference>
<gene>
    <name evidence="4" type="ORF">NMU02_05805</name>
</gene>
<feature type="coiled-coil region" evidence="3">
    <location>
        <begin position="72"/>
        <end position="138"/>
    </location>
</feature>
<dbReference type="PANTHER" id="PTHR35089">
    <property type="entry name" value="CHAPERONE PROTEIN SKP"/>
    <property type="match status" value="1"/>
</dbReference>
<proteinExistence type="inferred from homology"/>
<dbReference type="InterPro" id="IPR005632">
    <property type="entry name" value="Chaperone_Skp"/>
</dbReference>
<dbReference type="PANTHER" id="PTHR35089:SF1">
    <property type="entry name" value="CHAPERONE PROTEIN SKP"/>
    <property type="match status" value="1"/>
</dbReference>
<dbReference type="Gene3D" id="3.30.910.20">
    <property type="entry name" value="Skp domain"/>
    <property type="match status" value="1"/>
</dbReference>